<dbReference type="InterPro" id="IPR036388">
    <property type="entry name" value="WH-like_DNA-bd_sf"/>
</dbReference>
<evidence type="ECO:0000256" key="2">
    <source>
        <dbReference type="ARBA" id="ARBA00009695"/>
    </source>
</evidence>
<dbReference type="InterPro" id="IPR003783">
    <property type="entry name" value="Regulatory_RecX"/>
</dbReference>
<dbReference type="Pfam" id="PF02631">
    <property type="entry name" value="RecX_HTH2"/>
    <property type="match status" value="1"/>
</dbReference>
<evidence type="ECO:0000259" key="6">
    <source>
        <dbReference type="Pfam" id="PF21981"/>
    </source>
</evidence>
<gene>
    <name evidence="7" type="ORF">SNE35_08325</name>
</gene>
<comment type="caution">
    <text evidence="7">The sequence shown here is derived from an EMBL/GenBank/DDBJ whole genome shotgun (WGS) entry which is preliminary data.</text>
</comment>
<evidence type="ECO:0000256" key="3">
    <source>
        <dbReference type="ARBA" id="ARBA00018111"/>
    </source>
</evidence>
<protein>
    <recommendedName>
        <fullName evidence="3">Regulatory protein RecX</fullName>
    </recommendedName>
</protein>
<dbReference type="Proteomes" id="UP001285263">
    <property type="component" value="Unassembled WGS sequence"/>
</dbReference>
<dbReference type="EMBL" id="JAXCLA010000003">
    <property type="protein sequence ID" value="MDY0744509.1"/>
    <property type="molecule type" value="Genomic_DNA"/>
</dbReference>
<keyword evidence="8" id="KW-1185">Reference proteome</keyword>
<keyword evidence="4" id="KW-0963">Cytoplasm</keyword>
<feature type="domain" description="RecX third three-helical" evidence="6">
    <location>
        <begin position="100"/>
        <end position="151"/>
    </location>
</feature>
<dbReference type="Pfam" id="PF21981">
    <property type="entry name" value="RecX_HTH3"/>
    <property type="match status" value="1"/>
</dbReference>
<accession>A0ABU5DGW8</accession>
<dbReference type="PANTHER" id="PTHR33602:SF1">
    <property type="entry name" value="REGULATORY PROTEIN RECX FAMILY PROTEIN"/>
    <property type="match status" value="1"/>
</dbReference>
<dbReference type="PANTHER" id="PTHR33602">
    <property type="entry name" value="REGULATORY PROTEIN RECX FAMILY PROTEIN"/>
    <property type="match status" value="1"/>
</dbReference>
<sequence length="157" mass="17901">MRAIALLSQREHSPLELRRKLLRIRRDAQEAEDDEDRSAIEVDQLIEWLRAQGYLSETRFVESRVHARAQRYGSLRIKLELAQHGLTLSADAQAELKSTELARARSLWQRKFGANGTGDPDAVAGNPALRARQMRFLSGRGFSPEVIRQVLRGRVED</sequence>
<evidence type="ECO:0000313" key="8">
    <source>
        <dbReference type="Proteomes" id="UP001285263"/>
    </source>
</evidence>
<dbReference type="InterPro" id="IPR053925">
    <property type="entry name" value="RecX_HTH_3rd"/>
</dbReference>
<proteinExistence type="inferred from homology"/>
<evidence type="ECO:0000313" key="7">
    <source>
        <dbReference type="EMBL" id="MDY0744509.1"/>
    </source>
</evidence>
<comment type="subcellular location">
    <subcellularLocation>
        <location evidence="1">Cytoplasm</location>
    </subcellularLocation>
</comment>
<evidence type="ECO:0000256" key="4">
    <source>
        <dbReference type="ARBA" id="ARBA00022490"/>
    </source>
</evidence>
<feature type="domain" description="RecX second three-helical" evidence="5">
    <location>
        <begin position="56"/>
        <end position="86"/>
    </location>
</feature>
<organism evidence="7 8">
    <name type="scientific">Roseateles agri</name>
    <dbReference type="NCBI Taxonomy" id="3098619"/>
    <lineage>
        <taxon>Bacteria</taxon>
        <taxon>Pseudomonadati</taxon>
        <taxon>Pseudomonadota</taxon>
        <taxon>Betaproteobacteria</taxon>
        <taxon>Burkholderiales</taxon>
        <taxon>Sphaerotilaceae</taxon>
        <taxon>Roseateles</taxon>
    </lineage>
</organism>
<comment type="similarity">
    <text evidence="2">Belongs to the RecX family.</text>
</comment>
<dbReference type="InterPro" id="IPR053924">
    <property type="entry name" value="RecX_HTH_2nd"/>
</dbReference>
<evidence type="ECO:0000256" key="1">
    <source>
        <dbReference type="ARBA" id="ARBA00004496"/>
    </source>
</evidence>
<reference evidence="7 8" key="1">
    <citation type="submission" date="2023-11" db="EMBL/GenBank/DDBJ databases">
        <title>Paucibacter sp. nov., isolated from fresh soil in Korea.</title>
        <authorList>
            <person name="Le N.T.T."/>
        </authorList>
    </citation>
    <scope>NUCLEOTIDE SEQUENCE [LARGE SCALE GENOMIC DNA]</scope>
    <source>
        <strain evidence="7 8">R3-3</strain>
    </source>
</reference>
<dbReference type="Gene3D" id="1.10.10.10">
    <property type="entry name" value="Winged helix-like DNA-binding domain superfamily/Winged helix DNA-binding domain"/>
    <property type="match status" value="3"/>
</dbReference>
<name>A0ABU5DGW8_9BURK</name>
<evidence type="ECO:0000259" key="5">
    <source>
        <dbReference type="Pfam" id="PF02631"/>
    </source>
</evidence>